<dbReference type="GO" id="GO:0004803">
    <property type="term" value="F:transposase activity"/>
    <property type="evidence" value="ECO:0007669"/>
    <property type="project" value="InterPro"/>
</dbReference>
<sequence>MSKKRRNHSPEFKSKVALAAIKGDKTLTELSQQYGINSNLIVKWKKQLIEQSSEVFASGKGLTPDRESEIQSLQAKIGQLTMENDFLSKVLGR</sequence>
<dbReference type="GO" id="GO:0006313">
    <property type="term" value="P:DNA transposition"/>
    <property type="evidence" value="ECO:0007669"/>
    <property type="project" value="InterPro"/>
</dbReference>
<dbReference type="Pfam" id="PF01527">
    <property type="entry name" value="HTH_Tnp_1"/>
    <property type="match status" value="1"/>
</dbReference>
<name>A0A1H8CQR0_9PROT</name>
<evidence type="ECO:0000313" key="2">
    <source>
        <dbReference type="Proteomes" id="UP000199459"/>
    </source>
</evidence>
<dbReference type="InterPro" id="IPR002514">
    <property type="entry name" value="Transposase_8"/>
</dbReference>
<accession>A0A1H8CQR0</accession>
<dbReference type="SUPFAM" id="SSF46689">
    <property type="entry name" value="Homeodomain-like"/>
    <property type="match status" value="1"/>
</dbReference>
<organism evidence="1 2">
    <name type="scientific">Nitrosomonas marina</name>
    <dbReference type="NCBI Taxonomy" id="917"/>
    <lineage>
        <taxon>Bacteria</taxon>
        <taxon>Pseudomonadati</taxon>
        <taxon>Pseudomonadota</taxon>
        <taxon>Betaproteobacteria</taxon>
        <taxon>Nitrosomonadales</taxon>
        <taxon>Nitrosomonadaceae</taxon>
        <taxon>Nitrosomonas</taxon>
    </lineage>
</organism>
<dbReference type="RefSeq" id="WP_177167675.1">
    <property type="nucleotide sequence ID" value="NZ_FOCP01000005.1"/>
</dbReference>
<dbReference type="GO" id="GO:0003677">
    <property type="term" value="F:DNA binding"/>
    <property type="evidence" value="ECO:0007669"/>
    <property type="project" value="InterPro"/>
</dbReference>
<reference evidence="1 2" key="1">
    <citation type="submission" date="2016-10" db="EMBL/GenBank/DDBJ databases">
        <authorList>
            <person name="de Groot N.N."/>
        </authorList>
    </citation>
    <scope>NUCLEOTIDE SEQUENCE [LARGE SCALE GENOMIC DNA]</scope>
    <source>
        <strain evidence="1 2">Nm22</strain>
    </source>
</reference>
<dbReference type="AlphaFoldDB" id="A0A1H8CQR0"/>
<proteinExistence type="predicted"/>
<dbReference type="InterPro" id="IPR009057">
    <property type="entry name" value="Homeodomain-like_sf"/>
</dbReference>
<evidence type="ECO:0000313" key="1">
    <source>
        <dbReference type="EMBL" id="SEM97306.1"/>
    </source>
</evidence>
<dbReference type="EMBL" id="FOCP01000005">
    <property type="protein sequence ID" value="SEM97306.1"/>
    <property type="molecule type" value="Genomic_DNA"/>
</dbReference>
<protein>
    <submittedName>
        <fullName evidence="1">Transposase and inactivated derivatives</fullName>
    </submittedName>
</protein>
<gene>
    <name evidence="1" type="ORF">SAMN05216325_10593</name>
</gene>
<dbReference type="Proteomes" id="UP000199459">
    <property type="component" value="Unassembled WGS sequence"/>
</dbReference>